<gene>
    <name evidence="1" type="ORF">BDY19DRAFT_718617</name>
</gene>
<accession>A0ACB8U8C1</accession>
<protein>
    <submittedName>
        <fullName evidence="1">Ketopantoate hydroxymethyltransferase-domain-containing protein</fullName>
    </submittedName>
</protein>
<reference evidence="1" key="1">
    <citation type="journal article" date="2021" name="Environ. Microbiol.">
        <title>Gene family expansions and transcriptome signatures uncover fungal adaptations to wood decay.</title>
        <authorList>
            <person name="Hage H."/>
            <person name="Miyauchi S."/>
            <person name="Viragh M."/>
            <person name="Drula E."/>
            <person name="Min B."/>
            <person name="Chaduli D."/>
            <person name="Navarro D."/>
            <person name="Favel A."/>
            <person name="Norest M."/>
            <person name="Lesage-Meessen L."/>
            <person name="Balint B."/>
            <person name="Merenyi Z."/>
            <person name="de Eugenio L."/>
            <person name="Morin E."/>
            <person name="Martinez A.T."/>
            <person name="Baldrian P."/>
            <person name="Stursova M."/>
            <person name="Martinez M.J."/>
            <person name="Novotny C."/>
            <person name="Magnuson J.K."/>
            <person name="Spatafora J.W."/>
            <person name="Maurice S."/>
            <person name="Pangilinan J."/>
            <person name="Andreopoulos W."/>
            <person name="LaButti K."/>
            <person name="Hundley H."/>
            <person name="Na H."/>
            <person name="Kuo A."/>
            <person name="Barry K."/>
            <person name="Lipzen A."/>
            <person name="Henrissat B."/>
            <person name="Riley R."/>
            <person name="Ahrendt S."/>
            <person name="Nagy L.G."/>
            <person name="Grigoriev I.V."/>
            <person name="Martin F."/>
            <person name="Rosso M.N."/>
        </authorList>
    </citation>
    <scope>NUCLEOTIDE SEQUENCE</scope>
    <source>
        <strain evidence="1">CBS 384.51</strain>
    </source>
</reference>
<dbReference type="Proteomes" id="UP001055072">
    <property type="component" value="Unassembled WGS sequence"/>
</dbReference>
<organism evidence="1 2">
    <name type="scientific">Irpex rosettiformis</name>
    <dbReference type="NCBI Taxonomy" id="378272"/>
    <lineage>
        <taxon>Eukaryota</taxon>
        <taxon>Fungi</taxon>
        <taxon>Dikarya</taxon>
        <taxon>Basidiomycota</taxon>
        <taxon>Agaricomycotina</taxon>
        <taxon>Agaricomycetes</taxon>
        <taxon>Polyporales</taxon>
        <taxon>Irpicaceae</taxon>
        <taxon>Irpex</taxon>
    </lineage>
</organism>
<sequence>MAAIPTLLASLKMKPTPRIRPIQRWMSVRPEQSGLPTQRKKVTIQHLHQLRKSGTPITMLTAYDFPTGRACETHNIDMTLVGDSLAQVCLGYDSTTRLTLEEMLHHCRAVARGSRSPFLLADMPFGTYHTSIEDAVRNATRLVSEGGMEAVKIEGGMEVLDVVRRLTNVGIPVMAHVGLMPQRHTMFSGYKVQGRDAATAISILESALALEEAGAFAILLEAIPHKLGAYITSQLRRAPTIGIGAGSQTNGQVLVWDDMLGTWSGHKAKFVRRFGDVRNEIERGVRSYAEEIRARTFPALQESYDMPGEEWDKFVELTEARRVAS</sequence>
<evidence type="ECO:0000313" key="2">
    <source>
        <dbReference type="Proteomes" id="UP001055072"/>
    </source>
</evidence>
<evidence type="ECO:0000313" key="1">
    <source>
        <dbReference type="EMBL" id="KAI0090573.1"/>
    </source>
</evidence>
<name>A0ACB8U8C1_9APHY</name>
<keyword evidence="2" id="KW-1185">Reference proteome</keyword>
<comment type="caution">
    <text evidence="1">The sequence shown here is derived from an EMBL/GenBank/DDBJ whole genome shotgun (WGS) entry which is preliminary data.</text>
</comment>
<dbReference type="EMBL" id="MU274907">
    <property type="protein sequence ID" value="KAI0090573.1"/>
    <property type="molecule type" value="Genomic_DNA"/>
</dbReference>
<proteinExistence type="predicted"/>